<reference evidence="3 4" key="1">
    <citation type="submission" date="2020-12" db="EMBL/GenBank/DDBJ databases">
        <title>Hymenobacter sp.</title>
        <authorList>
            <person name="Kim M.K."/>
        </authorList>
    </citation>
    <scope>NUCLEOTIDE SEQUENCE [LARGE SCALE GENOMIC DNA]</scope>
    <source>
        <strain evidence="3 4">BT442</strain>
    </source>
</reference>
<proteinExistence type="predicted"/>
<evidence type="ECO:0000313" key="4">
    <source>
        <dbReference type="Proteomes" id="UP000625631"/>
    </source>
</evidence>
<keyword evidence="2" id="KW-0732">Signal</keyword>
<evidence type="ECO:0008006" key="5">
    <source>
        <dbReference type="Google" id="ProtNLM"/>
    </source>
</evidence>
<organism evidence="3 4">
    <name type="scientific">Hymenobacter negativus</name>
    <dbReference type="NCBI Taxonomy" id="2795026"/>
    <lineage>
        <taxon>Bacteria</taxon>
        <taxon>Pseudomonadati</taxon>
        <taxon>Bacteroidota</taxon>
        <taxon>Cytophagia</taxon>
        <taxon>Cytophagales</taxon>
        <taxon>Hymenobacteraceae</taxon>
        <taxon>Hymenobacter</taxon>
    </lineage>
</organism>
<name>A0ABS0QAV6_9BACT</name>
<dbReference type="Proteomes" id="UP000625631">
    <property type="component" value="Unassembled WGS sequence"/>
</dbReference>
<protein>
    <recommendedName>
        <fullName evidence="5">DUF2752 domain-containing protein</fullName>
    </recommendedName>
</protein>
<gene>
    <name evidence="3" type="ORF">I7X13_14885</name>
</gene>
<keyword evidence="1" id="KW-0812">Transmembrane</keyword>
<evidence type="ECO:0000256" key="2">
    <source>
        <dbReference type="SAM" id="SignalP"/>
    </source>
</evidence>
<feature type="transmembrane region" description="Helical" evidence="1">
    <location>
        <begin position="85"/>
        <end position="104"/>
    </location>
</feature>
<evidence type="ECO:0000313" key="3">
    <source>
        <dbReference type="EMBL" id="MBH8559346.1"/>
    </source>
</evidence>
<keyword evidence="1" id="KW-1133">Transmembrane helix</keyword>
<feature type="chain" id="PRO_5045557781" description="DUF2752 domain-containing protein" evidence="2">
    <location>
        <begin position="26"/>
        <end position="118"/>
    </location>
</feature>
<accession>A0ABS0QAV6</accession>
<evidence type="ECO:0000256" key="1">
    <source>
        <dbReference type="SAM" id="Phobius"/>
    </source>
</evidence>
<keyword evidence="1" id="KW-0472">Membrane</keyword>
<keyword evidence="4" id="KW-1185">Reference proteome</keyword>
<sequence>MRPFILTFCLAALPLLFGFWVNETASHPPTTAYVATRCTRYCYAHACPHATAANSPAYVRLRPLYRLTIAALSLGGRGRYGLVNVVFYLLLVPAVLLWLTYGTLRNAQTLRQLKQRRA</sequence>
<comment type="caution">
    <text evidence="3">The sequence shown here is derived from an EMBL/GenBank/DDBJ whole genome shotgun (WGS) entry which is preliminary data.</text>
</comment>
<dbReference type="EMBL" id="JAEDAE010000007">
    <property type="protein sequence ID" value="MBH8559346.1"/>
    <property type="molecule type" value="Genomic_DNA"/>
</dbReference>
<dbReference type="RefSeq" id="WP_198076108.1">
    <property type="nucleotide sequence ID" value="NZ_JAEDAE010000007.1"/>
</dbReference>
<feature type="signal peptide" evidence="2">
    <location>
        <begin position="1"/>
        <end position="25"/>
    </location>
</feature>